<name>A0AA40APB0_9PEZI</name>
<proteinExistence type="predicted"/>
<keyword evidence="2" id="KW-1185">Reference proteome</keyword>
<gene>
    <name evidence="1" type="ORF">B0H67DRAFT_154477</name>
</gene>
<evidence type="ECO:0000313" key="2">
    <source>
        <dbReference type="Proteomes" id="UP001172102"/>
    </source>
</evidence>
<dbReference type="AlphaFoldDB" id="A0AA40APB0"/>
<dbReference type="Proteomes" id="UP001172102">
    <property type="component" value="Unassembled WGS sequence"/>
</dbReference>
<reference evidence="1" key="1">
    <citation type="submission" date="2023-06" db="EMBL/GenBank/DDBJ databases">
        <title>Genome-scale phylogeny and comparative genomics of the fungal order Sordariales.</title>
        <authorList>
            <consortium name="Lawrence Berkeley National Laboratory"/>
            <person name="Hensen N."/>
            <person name="Bonometti L."/>
            <person name="Westerberg I."/>
            <person name="Brannstrom I.O."/>
            <person name="Guillou S."/>
            <person name="Cros-Aarteil S."/>
            <person name="Calhoun S."/>
            <person name="Haridas S."/>
            <person name="Kuo A."/>
            <person name="Mondo S."/>
            <person name="Pangilinan J."/>
            <person name="Riley R."/>
            <person name="Labutti K."/>
            <person name="Andreopoulos B."/>
            <person name="Lipzen A."/>
            <person name="Chen C."/>
            <person name="Yanf M."/>
            <person name="Daum C."/>
            <person name="Ng V."/>
            <person name="Clum A."/>
            <person name="Steindorff A."/>
            <person name="Ohm R."/>
            <person name="Martin F."/>
            <person name="Silar P."/>
            <person name="Natvig D."/>
            <person name="Lalanne C."/>
            <person name="Gautier V."/>
            <person name="Ament-Velasquez S.L."/>
            <person name="Kruys A."/>
            <person name="Hutchinson M.I."/>
            <person name="Powell A.J."/>
            <person name="Barry K."/>
            <person name="Miller A.N."/>
            <person name="Grigoriev I.V."/>
            <person name="Debuchy R."/>
            <person name="Gladieux P."/>
            <person name="Thoren M.H."/>
            <person name="Johannesson H."/>
        </authorList>
    </citation>
    <scope>NUCLEOTIDE SEQUENCE</scope>
    <source>
        <strain evidence="1">SMH4607-1</strain>
    </source>
</reference>
<accession>A0AA40APB0</accession>
<dbReference type="EMBL" id="JAUKUA010000003">
    <property type="protein sequence ID" value="KAK0719506.1"/>
    <property type="molecule type" value="Genomic_DNA"/>
</dbReference>
<evidence type="ECO:0000313" key="1">
    <source>
        <dbReference type="EMBL" id="KAK0719506.1"/>
    </source>
</evidence>
<comment type="caution">
    <text evidence="1">The sequence shown here is derived from an EMBL/GenBank/DDBJ whole genome shotgun (WGS) entry which is preliminary data.</text>
</comment>
<protein>
    <submittedName>
        <fullName evidence="1">Uncharacterized protein</fullName>
    </submittedName>
</protein>
<sequence>MLQSGFCTGCCGVPATANERPKWPQSSVPRMRAKDRARRCGRSFKQRYRAITLSASLSFGAQGSLSSIARRSPVRPFVFQASASFSNPTSPCIA</sequence>
<organism evidence="1 2">
    <name type="scientific">Lasiosphaeris hirsuta</name>
    <dbReference type="NCBI Taxonomy" id="260670"/>
    <lineage>
        <taxon>Eukaryota</taxon>
        <taxon>Fungi</taxon>
        <taxon>Dikarya</taxon>
        <taxon>Ascomycota</taxon>
        <taxon>Pezizomycotina</taxon>
        <taxon>Sordariomycetes</taxon>
        <taxon>Sordariomycetidae</taxon>
        <taxon>Sordariales</taxon>
        <taxon>Lasiosphaeriaceae</taxon>
        <taxon>Lasiosphaeris</taxon>
    </lineage>
</organism>